<gene>
    <name evidence="3" type="ORF">LX16_3343</name>
</gene>
<dbReference type="Proteomes" id="UP000321617">
    <property type="component" value="Unassembled WGS sequence"/>
</dbReference>
<dbReference type="NCBIfam" id="TIGR00696">
    <property type="entry name" value="wecG_tagA_cpsF"/>
    <property type="match status" value="1"/>
</dbReference>
<proteinExistence type="predicted"/>
<dbReference type="EMBL" id="VLLL01000006">
    <property type="protein sequence ID" value="TWJ12582.1"/>
    <property type="molecule type" value="Genomic_DNA"/>
</dbReference>
<evidence type="ECO:0000256" key="1">
    <source>
        <dbReference type="ARBA" id="ARBA00022676"/>
    </source>
</evidence>
<evidence type="ECO:0000256" key="2">
    <source>
        <dbReference type="ARBA" id="ARBA00022679"/>
    </source>
</evidence>
<dbReference type="InterPro" id="IPR004629">
    <property type="entry name" value="WecG_TagA_CpsF"/>
</dbReference>
<keyword evidence="4" id="KW-1185">Reference proteome</keyword>
<dbReference type="CDD" id="cd06533">
    <property type="entry name" value="Glyco_transf_WecG_TagA"/>
    <property type="match status" value="1"/>
</dbReference>
<keyword evidence="1" id="KW-0328">Glycosyltransferase</keyword>
<comment type="caution">
    <text evidence="3">The sequence shown here is derived from an EMBL/GenBank/DDBJ whole genome shotgun (WGS) entry which is preliminary data.</text>
</comment>
<keyword evidence="2 3" id="KW-0808">Transferase</keyword>
<dbReference type="Pfam" id="PF03808">
    <property type="entry name" value="Glyco_tran_WecG"/>
    <property type="match status" value="1"/>
</dbReference>
<organism evidence="3 4">
    <name type="scientific">Stackebrandtia albiflava</name>
    <dbReference type="NCBI Taxonomy" id="406432"/>
    <lineage>
        <taxon>Bacteria</taxon>
        <taxon>Bacillati</taxon>
        <taxon>Actinomycetota</taxon>
        <taxon>Actinomycetes</taxon>
        <taxon>Glycomycetales</taxon>
        <taxon>Glycomycetaceae</taxon>
        <taxon>Stackebrandtia</taxon>
    </lineage>
</organism>
<evidence type="ECO:0000313" key="3">
    <source>
        <dbReference type="EMBL" id="TWJ12582.1"/>
    </source>
</evidence>
<sequence>MGGLAFDAVTQAEVVDRVRAELRRGRGGRIVTPNVDILRQTRRSPESRDHVTAGDLVVADGAPLVWASRLAGSALPERVAGSDLIWSLSRAAAEDGRRVFLLGGAPGGDRATAARAADRLIATLPGLHVVGACSPPMGFDADPAVLRSLVDDMVSARPDVVFVGLGFPKQERVIARLAGALPRAWFLGCGAAVDFVAGNRRRAPRWMQRGGLEWLHRLAAEPRRMFTRYMVHDAPVAAGLLLSSGMHGLRRGGRPATRD</sequence>
<evidence type="ECO:0000313" key="4">
    <source>
        <dbReference type="Proteomes" id="UP000321617"/>
    </source>
</evidence>
<name>A0A562V429_9ACTN</name>
<dbReference type="AlphaFoldDB" id="A0A562V429"/>
<dbReference type="PANTHER" id="PTHR34136">
    <property type="match status" value="1"/>
</dbReference>
<dbReference type="GO" id="GO:0016758">
    <property type="term" value="F:hexosyltransferase activity"/>
    <property type="evidence" value="ECO:0007669"/>
    <property type="project" value="TreeGrafter"/>
</dbReference>
<protein>
    <submittedName>
        <fullName evidence="3">N-acetylglucosaminyldiphosphoundecaprenol N-acetyl-beta-D-mannosaminyltransferase</fullName>
    </submittedName>
</protein>
<accession>A0A562V429</accession>
<reference evidence="3 4" key="1">
    <citation type="journal article" date="2013" name="Stand. Genomic Sci.">
        <title>Genomic Encyclopedia of Type Strains, Phase I: The one thousand microbial genomes (KMG-I) project.</title>
        <authorList>
            <person name="Kyrpides N.C."/>
            <person name="Woyke T."/>
            <person name="Eisen J.A."/>
            <person name="Garrity G."/>
            <person name="Lilburn T.G."/>
            <person name="Beck B.J."/>
            <person name="Whitman W.B."/>
            <person name="Hugenholtz P."/>
            <person name="Klenk H.P."/>
        </authorList>
    </citation>
    <scope>NUCLEOTIDE SEQUENCE [LARGE SCALE GENOMIC DNA]</scope>
    <source>
        <strain evidence="3 4">DSM 45044</strain>
    </source>
</reference>
<dbReference type="PANTHER" id="PTHR34136:SF1">
    <property type="entry name" value="UDP-N-ACETYL-D-MANNOSAMINURONIC ACID TRANSFERASE"/>
    <property type="match status" value="1"/>
</dbReference>